<sequence length="187" mass="20746">MVASATGSSKVMFDFTRTDQVGNWIESSDTIKTTGMSKAVIAIQKTNLVQRGILFTLFNPRPNKLGYAAVKCDANFDLTGYNCITIKCRGQGVNLKYKMLLRHKGMDTNSIVYGQIFTAPDNEFATIKLPITDFKPYLRGQEISIEDNPLDKSKITSISLKVDMGPYLPDNQPGVAALEIDWIKAIK</sequence>
<dbReference type="InterPro" id="IPR039131">
    <property type="entry name" value="NDUFAF1"/>
</dbReference>
<feature type="domain" description="NADH:ubiquinone oxidoreductase intermediate-associated protein 30" evidence="5">
    <location>
        <begin position="13"/>
        <end position="180"/>
    </location>
</feature>
<keyword evidence="7" id="KW-1185">Reference proteome</keyword>
<comment type="similarity">
    <text evidence="2">Belongs to the CIA30 family.</text>
</comment>
<proteinExistence type="inferred from homology"/>
<dbReference type="GO" id="GO:0005739">
    <property type="term" value="C:mitochondrion"/>
    <property type="evidence" value="ECO:0007669"/>
    <property type="project" value="UniProtKB-SubCell"/>
</dbReference>
<gene>
    <name evidence="6" type="ORF">HCN44_009667</name>
</gene>
<organism evidence="6 7">
    <name type="scientific">Aphidius gifuensis</name>
    <name type="common">Parasitoid wasp</name>
    <dbReference type="NCBI Taxonomy" id="684658"/>
    <lineage>
        <taxon>Eukaryota</taxon>
        <taxon>Metazoa</taxon>
        <taxon>Ecdysozoa</taxon>
        <taxon>Arthropoda</taxon>
        <taxon>Hexapoda</taxon>
        <taxon>Insecta</taxon>
        <taxon>Pterygota</taxon>
        <taxon>Neoptera</taxon>
        <taxon>Endopterygota</taxon>
        <taxon>Hymenoptera</taxon>
        <taxon>Apocrita</taxon>
        <taxon>Ichneumonoidea</taxon>
        <taxon>Braconidae</taxon>
        <taxon>Aphidiinae</taxon>
        <taxon>Aphidius</taxon>
    </lineage>
</organism>
<reference evidence="6 7" key="1">
    <citation type="submission" date="2020-08" db="EMBL/GenBank/DDBJ databases">
        <title>Aphidius gifuensis genome sequencing and assembly.</title>
        <authorList>
            <person name="Du Z."/>
        </authorList>
    </citation>
    <scope>NUCLEOTIDE SEQUENCE [LARGE SCALE GENOMIC DNA]</scope>
    <source>
        <strain evidence="6">YNYX2018</strain>
        <tissue evidence="6">Adults</tissue>
    </source>
</reference>
<dbReference type="GO" id="GO:0006120">
    <property type="term" value="P:mitochondrial electron transport, NADH to ubiquinone"/>
    <property type="evidence" value="ECO:0007669"/>
    <property type="project" value="TreeGrafter"/>
</dbReference>
<protein>
    <recommendedName>
        <fullName evidence="5">NADH:ubiquinone oxidoreductase intermediate-associated protein 30 domain-containing protein</fullName>
    </recommendedName>
</protein>
<evidence type="ECO:0000259" key="5">
    <source>
        <dbReference type="Pfam" id="PF08547"/>
    </source>
</evidence>
<dbReference type="AlphaFoldDB" id="A0A835CWE4"/>
<name>A0A835CWE4_APHGI</name>
<evidence type="ECO:0000256" key="1">
    <source>
        <dbReference type="ARBA" id="ARBA00004173"/>
    </source>
</evidence>
<dbReference type="Pfam" id="PF08547">
    <property type="entry name" value="CIA30"/>
    <property type="match status" value="1"/>
</dbReference>
<dbReference type="GO" id="GO:0032981">
    <property type="term" value="P:mitochondrial respiratory chain complex I assembly"/>
    <property type="evidence" value="ECO:0007669"/>
    <property type="project" value="TreeGrafter"/>
</dbReference>
<accession>A0A835CWE4</accession>
<dbReference type="OrthoDB" id="426386at2759"/>
<dbReference type="PANTHER" id="PTHR13194:SF18">
    <property type="entry name" value="COMPLEX I INTERMEDIATE-ASSOCIATED PROTEIN 30, MITOCHONDRIAL"/>
    <property type="match status" value="1"/>
</dbReference>
<evidence type="ECO:0000256" key="4">
    <source>
        <dbReference type="ARBA" id="ARBA00023186"/>
    </source>
</evidence>
<evidence type="ECO:0000256" key="2">
    <source>
        <dbReference type="ARBA" id="ARBA00007884"/>
    </source>
</evidence>
<evidence type="ECO:0000313" key="6">
    <source>
        <dbReference type="EMBL" id="KAF7998269.1"/>
    </source>
</evidence>
<dbReference type="PANTHER" id="PTHR13194">
    <property type="entry name" value="COMPLEX I INTERMEDIATE-ASSOCIATED PROTEIN 30"/>
    <property type="match status" value="1"/>
</dbReference>
<keyword evidence="3" id="KW-0496">Mitochondrion</keyword>
<evidence type="ECO:0000256" key="3">
    <source>
        <dbReference type="ARBA" id="ARBA00023128"/>
    </source>
</evidence>
<dbReference type="InterPro" id="IPR008979">
    <property type="entry name" value="Galactose-bd-like_sf"/>
</dbReference>
<dbReference type="EMBL" id="JACMRX010000001">
    <property type="protein sequence ID" value="KAF7998269.1"/>
    <property type="molecule type" value="Genomic_DNA"/>
</dbReference>
<dbReference type="InterPro" id="IPR013857">
    <property type="entry name" value="NADH-UbQ_OxRdtase-assoc_prot30"/>
</dbReference>
<comment type="caution">
    <text evidence="6">The sequence shown here is derived from an EMBL/GenBank/DDBJ whole genome shotgun (WGS) entry which is preliminary data.</text>
</comment>
<dbReference type="SUPFAM" id="SSF49785">
    <property type="entry name" value="Galactose-binding domain-like"/>
    <property type="match status" value="1"/>
</dbReference>
<dbReference type="GO" id="GO:0051082">
    <property type="term" value="F:unfolded protein binding"/>
    <property type="evidence" value="ECO:0007669"/>
    <property type="project" value="TreeGrafter"/>
</dbReference>
<comment type="subcellular location">
    <subcellularLocation>
        <location evidence="1">Mitochondrion</location>
    </subcellularLocation>
</comment>
<evidence type="ECO:0000313" key="7">
    <source>
        <dbReference type="Proteomes" id="UP000639338"/>
    </source>
</evidence>
<keyword evidence="4" id="KW-0143">Chaperone</keyword>
<dbReference type="Proteomes" id="UP000639338">
    <property type="component" value="Unassembled WGS sequence"/>
</dbReference>